<dbReference type="RefSeq" id="WP_154739900.1">
    <property type="nucleotide sequence ID" value="NZ_WMBQ01000002.1"/>
</dbReference>
<dbReference type="AlphaFoldDB" id="A0A6I3KI08"/>
<organism evidence="2 3">
    <name type="scientific">Hyphomicrobium album</name>
    <dbReference type="NCBI Taxonomy" id="2665159"/>
    <lineage>
        <taxon>Bacteria</taxon>
        <taxon>Pseudomonadati</taxon>
        <taxon>Pseudomonadota</taxon>
        <taxon>Alphaproteobacteria</taxon>
        <taxon>Hyphomicrobiales</taxon>
        <taxon>Hyphomicrobiaceae</taxon>
        <taxon>Hyphomicrobium</taxon>
    </lineage>
</organism>
<dbReference type="Proteomes" id="UP000440694">
    <property type="component" value="Unassembled WGS sequence"/>
</dbReference>
<feature type="transmembrane region" description="Helical" evidence="1">
    <location>
        <begin position="6"/>
        <end position="24"/>
    </location>
</feature>
<accession>A0A6I3KI08</accession>
<feature type="transmembrane region" description="Helical" evidence="1">
    <location>
        <begin position="31"/>
        <end position="48"/>
    </location>
</feature>
<keyword evidence="1" id="KW-1133">Transmembrane helix</keyword>
<sequence length="70" mass="7681">MISPELIGALTIVIPAIVVAYIAFFWRRRPIFWFVVALALVGSGYLYSTGALRDIGLSIIGDIEAVEQAR</sequence>
<gene>
    <name evidence="2" type="ORF">GIW81_13480</name>
</gene>
<comment type="caution">
    <text evidence="2">The sequence shown here is derived from an EMBL/GenBank/DDBJ whole genome shotgun (WGS) entry which is preliminary data.</text>
</comment>
<evidence type="ECO:0000256" key="1">
    <source>
        <dbReference type="SAM" id="Phobius"/>
    </source>
</evidence>
<evidence type="ECO:0000313" key="3">
    <source>
        <dbReference type="Proteomes" id="UP000440694"/>
    </source>
</evidence>
<reference evidence="2 3" key="1">
    <citation type="submission" date="2019-11" db="EMBL/GenBank/DDBJ databases">
        <title>Identification of a novel strain.</title>
        <authorList>
            <person name="Xu Q."/>
            <person name="Wang G."/>
        </authorList>
    </citation>
    <scope>NUCLEOTIDE SEQUENCE [LARGE SCALE GENOMIC DNA]</scope>
    <source>
        <strain evidence="3">xq</strain>
    </source>
</reference>
<keyword evidence="1" id="KW-0812">Transmembrane</keyword>
<proteinExistence type="predicted"/>
<name>A0A6I3KI08_9HYPH</name>
<evidence type="ECO:0000313" key="2">
    <source>
        <dbReference type="EMBL" id="MTD95345.1"/>
    </source>
</evidence>
<keyword evidence="1" id="KW-0472">Membrane</keyword>
<keyword evidence="3" id="KW-1185">Reference proteome</keyword>
<protein>
    <submittedName>
        <fullName evidence="2">Uncharacterized protein</fullName>
    </submittedName>
</protein>
<dbReference type="EMBL" id="WMBQ01000002">
    <property type="protein sequence ID" value="MTD95345.1"/>
    <property type="molecule type" value="Genomic_DNA"/>
</dbReference>